<evidence type="ECO:0000256" key="12">
    <source>
        <dbReference type="PROSITE-ProRule" id="PRU00221"/>
    </source>
</evidence>
<name>A0A3R7PSA0_PENVA</name>
<evidence type="ECO:0000256" key="2">
    <source>
        <dbReference type="ARBA" id="ARBA00008259"/>
    </source>
</evidence>
<evidence type="ECO:0000256" key="1">
    <source>
        <dbReference type="ARBA" id="ARBA00004430"/>
    </source>
</evidence>
<comment type="similarity">
    <text evidence="2">Belongs to the phosphatase 2A regulatory subunit B family.</text>
</comment>
<keyword evidence="8" id="KW-0243">Dynein</keyword>
<dbReference type="InterPro" id="IPR000009">
    <property type="entry name" value="PP2A_PR55"/>
</dbReference>
<dbReference type="PROSITE" id="PS50082">
    <property type="entry name" value="WD_REPEATS_2"/>
    <property type="match status" value="1"/>
</dbReference>
<dbReference type="GO" id="GO:0036157">
    <property type="term" value="C:outer dynein arm"/>
    <property type="evidence" value="ECO:0007669"/>
    <property type="project" value="TreeGrafter"/>
</dbReference>
<evidence type="ECO:0000256" key="4">
    <source>
        <dbReference type="ARBA" id="ARBA00022490"/>
    </source>
</evidence>
<accession>A0A3R7PSA0</accession>
<evidence type="ECO:0000256" key="5">
    <source>
        <dbReference type="ARBA" id="ARBA00022574"/>
    </source>
</evidence>
<dbReference type="SUPFAM" id="SSF50978">
    <property type="entry name" value="WD40 repeat-like"/>
    <property type="match status" value="1"/>
</dbReference>
<keyword evidence="11" id="KW-0966">Cell projection</keyword>
<evidence type="ECO:0000256" key="13">
    <source>
        <dbReference type="SAM" id="MobiDB-lite"/>
    </source>
</evidence>
<keyword evidence="10" id="KW-0206">Cytoskeleton</keyword>
<keyword evidence="15" id="KW-1185">Reference proteome</keyword>
<comment type="similarity">
    <text evidence="3">Belongs to the dynein intermediate chain family.</text>
</comment>
<dbReference type="InterPro" id="IPR001680">
    <property type="entry name" value="WD40_rpt"/>
</dbReference>
<dbReference type="InterPro" id="IPR050687">
    <property type="entry name" value="Dynein_IC"/>
</dbReference>
<dbReference type="GO" id="GO:0045503">
    <property type="term" value="F:dynein light chain binding"/>
    <property type="evidence" value="ECO:0007669"/>
    <property type="project" value="TreeGrafter"/>
</dbReference>
<reference evidence="14 15" key="1">
    <citation type="submission" date="2018-04" db="EMBL/GenBank/DDBJ databases">
        <authorList>
            <person name="Zhang X."/>
            <person name="Yuan J."/>
            <person name="Li F."/>
            <person name="Xiang J."/>
        </authorList>
    </citation>
    <scope>NUCLEOTIDE SEQUENCE [LARGE SCALE GENOMIC DNA]</scope>
    <source>
        <tissue evidence="14">Muscle</tissue>
    </source>
</reference>
<keyword evidence="6" id="KW-0493">Microtubule</keyword>
<dbReference type="EMBL" id="QCYY01001041">
    <property type="protein sequence ID" value="ROT80993.1"/>
    <property type="molecule type" value="Genomic_DNA"/>
</dbReference>
<evidence type="ECO:0000256" key="6">
    <source>
        <dbReference type="ARBA" id="ARBA00022701"/>
    </source>
</evidence>
<keyword evidence="7" id="KW-0677">Repeat</keyword>
<gene>
    <name evidence="14" type="ORF">C7M84_000260</name>
</gene>
<keyword evidence="4" id="KW-0963">Cytoplasm</keyword>
<reference evidence="14 15" key="2">
    <citation type="submission" date="2019-01" db="EMBL/GenBank/DDBJ databases">
        <title>The decoding of complex shrimp genome reveals the adaptation for benthos swimmer, frequently molting mechanism and breeding impact on genome.</title>
        <authorList>
            <person name="Sun Y."/>
            <person name="Gao Y."/>
            <person name="Yu Y."/>
        </authorList>
    </citation>
    <scope>NUCLEOTIDE SEQUENCE [LARGE SCALE GENOMIC DNA]</scope>
    <source>
        <tissue evidence="14">Muscle</tissue>
    </source>
</reference>
<evidence type="ECO:0000256" key="9">
    <source>
        <dbReference type="ARBA" id="ARBA00023175"/>
    </source>
</evidence>
<dbReference type="Proteomes" id="UP000283509">
    <property type="component" value="Unassembled WGS sequence"/>
</dbReference>
<dbReference type="SMART" id="SM00320">
    <property type="entry name" value="WD40"/>
    <property type="match status" value="4"/>
</dbReference>
<dbReference type="PANTHER" id="PTHR12442">
    <property type="entry name" value="DYNEIN INTERMEDIATE CHAIN"/>
    <property type="match status" value="1"/>
</dbReference>
<dbReference type="STRING" id="6689.A0A3R7PSA0"/>
<evidence type="ECO:0000256" key="7">
    <source>
        <dbReference type="ARBA" id="ARBA00022737"/>
    </source>
</evidence>
<dbReference type="GO" id="GO:0003341">
    <property type="term" value="P:cilium movement"/>
    <property type="evidence" value="ECO:0007669"/>
    <property type="project" value="TreeGrafter"/>
</dbReference>
<evidence type="ECO:0000313" key="14">
    <source>
        <dbReference type="EMBL" id="ROT80993.1"/>
    </source>
</evidence>
<dbReference type="GO" id="GO:0019888">
    <property type="term" value="F:protein phosphatase regulator activity"/>
    <property type="evidence" value="ECO:0007669"/>
    <property type="project" value="InterPro"/>
</dbReference>
<dbReference type="GO" id="GO:0045504">
    <property type="term" value="F:dynein heavy chain binding"/>
    <property type="evidence" value="ECO:0007669"/>
    <property type="project" value="TreeGrafter"/>
</dbReference>
<organism evidence="14 15">
    <name type="scientific">Penaeus vannamei</name>
    <name type="common">Whiteleg shrimp</name>
    <name type="synonym">Litopenaeus vannamei</name>
    <dbReference type="NCBI Taxonomy" id="6689"/>
    <lineage>
        <taxon>Eukaryota</taxon>
        <taxon>Metazoa</taxon>
        <taxon>Ecdysozoa</taxon>
        <taxon>Arthropoda</taxon>
        <taxon>Crustacea</taxon>
        <taxon>Multicrustacea</taxon>
        <taxon>Malacostraca</taxon>
        <taxon>Eumalacostraca</taxon>
        <taxon>Eucarida</taxon>
        <taxon>Decapoda</taxon>
        <taxon>Dendrobranchiata</taxon>
        <taxon>Penaeoidea</taxon>
        <taxon>Penaeidae</taxon>
        <taxon>Penaeus</taxon>
    </lineage>
</organism>
<dbReference type="InterPro" id="IPR036322">
    <property type="entry name" value="WD40_repeat_dom_sf"/>
</dbReference>
<sequence length="531" mass="59065">MTSTTQTDPPPGNIFAAAASLSTIYDAYEKDYMLVLAKQRELEKQKEMEDEKEREKSGKAAPKGSPDPIVLPATPPPSRPSLGGEELDLDPNTVKMTERLVNQNIYDEITQDFRYWEDASDEYRQLEGSLLPLWRFSCDKSRSLVVSSLSWNPARHDLFAASYTPGGQADQYVKLRTLSLFPLHKASESESEGRICLFTLKNPGIPERMLVTPRGVMSVQFHPSHESMLVAGHSDGTVTVYDARHDASTGRLSSSTTSGKHLLPVMQVHWVTTEPGENMSFYSVSQDGRVSQWFVRTTSLKYEDVLNFHAAEQTQDHVAPSSKTELEDNVPSGTATCIALSPERKDVLLFGVDTGALFQICTSDTAHAITRYRAHLGPVTAVAWNKVHTMVFASCALDWTVKIWLQYHLSALITLDLGGPVMELAWSPSSSTLVVAVTDEGRVFVYDLFLRRYHPLCVQNLLQRRRSSLTCVALNPSQPIVLVGGEKSYIVAFKLSPNLRKPHKDAKCADEEGAKAIELCKMERIIATCRK</sequence>
<dbReference type="GO" id="GO:0005874">
    <property type="term" value="C:microtubule"/>
    <property type="evidence" value="ECO:0007669"/>
    <property type="project" value="UniProtKB-KW"/>
</dbReference>
<keyword evidence="5 12" id="KW-0853">WD repeat</keyword>
<dbReference type="Gene3D" id="2.130.10.10">
    <property type="entry name" value="YVTN repeat-like/Quinoprotein amine dehydrogenase"/>
    <property type="match status" value="2"/>
</dbReference>
<proteinExistence type="inferred from homology"/>
<comment type="caution">
    <text evidence="14">The sequence shown here is derived from an EMBL/GenBank/DDBJ whole genome shotgun (WGS) entry which is preliminary data.</text>
</comment>
<evidence type="ECO:0000256" key="3">
    <source>
        <dbReference type="ARBA" id="ARBA00011059"/>
    </source>
</evidence>
<dbReference type="AlphaFoldDB" id="A0A3R7PSA0"/>
<feature type="repeat" description="WD" evidence="12">
    <location>
        <begin position="372"/>
        <end position="404"/>
    </location>
</feature>
<dbReference type="InterPro" id="IPR015943">
    <property type="entry name" value="WD40/YVTN_repeat-like_dom_sf"/>
</dbReference>
<protein>
    <submittedName>
        <fullName evidence="14">Putative dynein intermediate chain 2, ciliary-like isoform X3</fullName>
    </submittedName>
</protein>
<dbReference type="PRINTS" id="PR00600">
    <property type="entry name" value="PP2APR55"/>
</dbReference>
<feature type="region of interest" description="Disordered" evidence="13">
    <location>
        <begin position="43"/>
        <end position="91"/>
    </location>
</feature>
<evidence type="ECO:0000313" key="15">
    <source>
        <dbReference type="Proteomes" id="UP000283509"/>
    </source>
</evidence>
<feature type="compositionally biased region" description="Basic and acidic residues" evidence="13">
    <location>
        <begin position="43"/>
        <end position="58"/>
    </location>
</feature>
<comment type="subcellular location">
    <subcellularLocation>
        <location evidence="1">Cytoplasm</location>
        <location evidence="1">Cytoskeleton</location>
        <location evidence="1">Cilium axoneme</location>
    </subcellularLocation>
</comment>
<dbReference type="GO" id="GO:0036158">
    <property type="term" value="P:outer dynein arm assembly"/>
    <property type="evidence" value="ECO:0007669"/>
    <property type="project" value="TreeGrafter"/>
</dbReference>
<dbReference type="PANTHER" id="PTHR12442:SF11">
    <property type="entry name" value="DYNEIN AXONEMAL INTERMEDIATE CHAIN 1"/>
    <property type="match status" value="1"/>
</dbReference>
<evidence type="ECO:0000256" key="10">
    <source>
        <dbReference type="ARBA" id="ARBA00023212"/>
    </source>
</evidence>
<dbReference type="GO" id="GO:0000159">
    <property type="term" value="C:protein phosphatase type 2A complex"/>
    <property type="evidence" value="ECO:0007669"/>
    <property type="project" value="InterPro"/>
</dbReference>
<dbReference type="OrthoDB" id="6372332at2759"/>
<keyword evidence="9" id="KW-0505">Motor protein</keyword>
<dbReference type="Pfam" id="PF00400">
    <property type="entry name" value="WD40"/>
    <property type="match status" value="2"/>
</dbReference>
<evidence type="ECO:0000256" key="8">
    <source>
        <dbReference type="ARBA" id="ARBA00023017"/>
    </source>
</evidence>
<evidence type="ECO:0000256" key="11">
    <source>
        <dbReference type="ARBA" id="ARBA00023273"/>
    </source>
</evidence>